<dbReference type="AlphaFoldDB" id="A0A381UA80"/>
<reference evidence="1" key="1">
    <citation type="submission" date="2018-05" db="EMBL/GenBank/DDBJ databases">
        <authorList>
            <person name="Lanie J.A."/>
            <person name="Ng W.-L."/>
            <person name="Kazmierczak K.M."/>
            <person name="Andrzejewski T.M."/>
            <person name="Davidsen T.M."/>
            <person name="Wayne K.J."/>
            <person name="Tettelin H."/>
            <person name="Glass J.I."/>
            <person name="Rusch D."/>
            <person name="Podicherti R."/>
            <person name="Tsui H.-C.T."/>
            <person name="Winkler M.E."/>
        </authorList>
    </citation>
    <scope>NUCLEOTIDE SEQUENCE</scope>
</reference>
<evidence type="ECO:0000313" key="1">
    <source>
        <dbReference type="EMBL" id="SVA24651.1"/>
    </source>
</evidence>
<gene>
    <name evidence="1" type="ORF">METZ01_LOCUS77505</name>
</gene>
<name>A0A381UA80_9ZZZZ</name>
<accession>A0A381UA80</accession>
<sequence length="62" mass="7072">MHFNPCVLRPHFLHTKLAIYASVELLRSILVNKITRIIAATPIPIQINIILTDNHVPSFDKN</sequence>
<proteinExistence type="predicted"/>
<organism evidence="1">
    <name type="scientific">marine metagenome</name>
    <dbReference type="NCBI Taxonomy" id="408172"/>
    <lineage>
        <taxon>unclassified sequences</taxon>
        <taxon>metagenomes</taxon>
        <taxon>ecological metagenomes</taxon>
    </lineage>
</organism>
<dbReference type="EMBL" id="UINC01005965">
    <property type="protein sequence ID" value="SVA24651.1"/>
    <property type="molecule type" value="Genomic_DNA"/>
</dbReference>
<protein>
    <submittedName>
        <fullName evidence="1">Uncharacterized protein</fullName>
    </submittedName>
</protein>